<protein>
    <submittedName>
        <fullName evidence="2">Uncharacterized protein</fullName>
    </submittedName>
</protein>
<organism evidence="2 3">
    <name type="scientific">Suillus placidus</name>
    <dbReference type="NCBI Taxonomy" id="48579"/>
    <lineage>
        <taxon>Eukaryota</taxon>
        <taxon>Fungi</taxon>
        <taxon>Dikarya</taxon>
        <taxon>Basidiomycota</taxon>
        <taxon>Agaricomycotina</taxon>
        <taxon>Agaricomycetes</taxon>
        <taxon>Agaricomycetidae</taxon>
        <taxon>Boletales</taxon>
        <taxon>Suillineae</taxon>
        <taxon>Suillaceae</taxon>
        <taxon>Suillus</taxon>
    </lineage>
</organism>
<proteinExistence type="predicted"/>
<evidence type="ECO:0000313" key="3">
    <source>
        <dbReference type="Proteomes" id="UP000714275"/>
    </source>
</evidence>
<name>A0A9P6ZG26_9AGAM</name>
<sequence length="220" mass="24237">MLVTGCNDKNVSKVVKGHWCFATSTYSCPLNIARLFRWRTALCSTWYPYSFSCTQPSQSSSNLFRTSFVLLQPISTQCRCSNQTPAMLRPLHLLSRSSYRRSCCSTGQKVIGCCSTAGTRTFTHTPCWYYCTRCNTCPVTTHSMQQQQQQQQSQVHVQVQAQASSSQARPAAAASMPTTPAPTTSTTPPNQATVQSQPLPLRARIVLFLCCASPAHADGH</sequence>
<comment type="caution">
    <text evidence="2">The sequence shown here is derived from an EMBL/GenBank/DDBJ whole genome shotgun (WGS) entry which is preliminary data.</text>
</comment>
<dbReference type="OrthoDB" id="2693482at2759"/>
<dbReference type="AlphaFoldDB" id="A0A9P6ZG26"/>
<feature type="region of interest" description="Disordered" evidence="1">
    <location>
        <begin position="158"/>
        <end position="195"/>
    </location>
</feature>
<dbReference type="Proteomes" id="UP000714275">
    <property type="component" value="Unassembled WGS sequence"/>
</dbReference>
<keyword evidence="3" id="KW-1185">Reference proteome</keyword>
<evidence type="ECO:0000256" key="1">
    <source>
        <dbReference type="SAM" id="MobiDB-lite"/>
    </source>
</evidence>
<reference evidence="2" key="1">
    <citation type="journal article" date="2020" name="New Phytol.">
        <title>Comparative genomics reveals dynamic genome evolution in host specialist ectomycorrhizal fungi.</title>
        <authorList>
            <person name="Lofgren L.A."/>
            <person name="Nguyen N.H."/>
            <person name="Vilgalys R."/>
            <person name="Ruytinx J."/>
            <person name="Liao H.L."/>
            <person name="Branco S."/>
            <person name="Kuo A."/>
            <person name="LaButti K."/>
            <person name="Lipzen A."/>
            <person name="Andreopoulos W."/>
            <person name="Pangilinan J."/>
            <person name="Riley R."/>
            <person name="Hundley H."/>
            <person name="Na H."/>
            <person name="Barry K."/>
            <person name="Grigoriev I.V."/>
            <person name="Stajich J.E."/>
            <person name="Kennedy P.G."/>
        </authorList>
    </citation>
    <scope>NUCLEOTIDE SEQUENCE</scope>
    <source>
        <strain evidence="2">DOB743</strain>
    </source>
</reference>
<evidence type="ECO:0000313" key="2">
    <source>
        <dbReference type="EMBL" id="KAG1763068.1"/>
    </source>
</evidence>
<feature type="compositionally biased region" description="Low complexity" evidence="1">
    <location>
        <begin position="158"/>
        <end position="194"/>
    </location>
</feature>
<dbReference type="EMBL" id="JABBWD010000181">
    <property type="protein sequence ID" value="KAG1763068.1"/>
    <property type="molecule type" value="Genomic_DNA"/>
</dbReference>
<accession>A0A9P6ZG26</accession>
<gene>
    <name evidence="2" type="ORF">EV702DRAFT_208545</name>
</gene>